<organism evidence="1 2">
    <name type="scientific">Oculimacula yallundae</name>
    <dbReference type="NCBI Taxonomy" id="86028"/>
    <lineage>
        <taxon>Eukaryota</taxon>
        <taxon>Fungi</taxon>
        <taxon>Dikarya</taxon>
        <taxon>Ascomycota</taxon>
        <taxon>Pezizomycotina</taxon>
        <taxon>Leotiomycetes</taxon>
        <taxon>Helotiales</taxon>
        <taxon>Ploettnerulaceae</taxon>
        <taxon>Oculimacula</taxon>
    </lineage>
</organism>
<dbReference type="EMBL" id="JAZHXI010000003">
    <property type="protein sequence ID" value="KAL2073915.1"/>
    <property type="molecule type" value="Genomic_DNA"/>
</dbReference>
<dbReference type="Proteomes" id="UP001595075">
    <property type="component" value="Unassembled WGS sequence"/>
</dbReference>
<accession>A0ABR4CVM5</accession>
<dbReference type="InterPro" id="IPR036259">
    <property type="entry name" value="MFS_trans_sf"/>
</dbReference>
<evidence type="ECO:0000313" key="1">
    <source>
        <dbReference type="EMBL" id="KAL2073915.1"/>
    </source>
</evidence>
<evidence type="ECO:0000313" key="2">
    <source>
        <dbReference type="Proteomes" id="UP001595075"/>
    </source>
</evidence>
<keyword evidence="2" id="KW-1185">Reference proteome</keyword>
<comment type="caution">
    <text evidence="1">The sequence shown here is derived from an EMBL/GenBank/DDBJ whole genome shotgun (WGS) entry which is preliminary data.</text>
</comment>
<name>A0ABR4CVM5_9HELO</name>
<dbReference type="Gene3D" id="1.20.1250.20">
    <property type="entry name" value="MFS general substrate transporter like domains"/>
    <property type="match status" value="1"/>
</dbReference>
<gene>
    <name evidence="1" type="ORF">VTL71DRAFT_11241</name>
</gene>
<proteinExistence type="predicted"/>
<sequence>MKLGRTREEPLICALADPHHKNPDAQLNYEALFATGLDLLWILIHGGHVTIPVVILYCLAQLVFEMGPDFTTSILPVETYPIRHRDFGYEIAAATGKLGAAISQVFFQIVEFHKRIVKYRSHEGDGMVRLTVLCFIHTTLVKAMVKWVLVPEDET</sequence>
<protein>
    <submittedName>
        <fullName evidence="1">Uncharacterized protein</fullName>
    </submittedName>
</protein>
<reference evidence="1 2" key="1">
    <citation type="journal article" date="2024" name="Commun. Biol.">
        <title>Comparative genomic analysis of thermophilic fungi reveals convergent evolutionary adaptations and gene losses.</title>
        <authorList>
            <person name="Steindorff A.S."/>
            <person name="Aguilar-Pontes M.V."/>
            <person name="Robinson A.J."/>
            <person name="Andreopoulos B."/>
            <person name="LaButti K."/>
            <person name="Kuo A."/>
            <person name="Mondo S."/>
            <person name="Riley R."/>
            <person name="Otillar R."/>
            <person name="Haridas S."/>
            <person name="Lipzen A."/>
            <person name="Grimwood J."/>
            <person name="Schmutz J."/>
            <person name="Clum A."/>
            <person name="Reid I.D."/>
            <person name="Moisan M.C."/>
            <person name="Butler G."/>
            <person name="Nguyen T.T.M."/>
            <person name="Dewar K."/>
            <person name="Conant G."/>
            <person name="Drula E."/>
            <person name="Henrissat B."/>
            <person name="Hansel C."/>
            <person name="Singer S."/>
            <person name="Hutchinson M.I."/>
            <person name="de Vries R.P."/>
            <person name="Natvig D.O."/>
            <person name="Powell A.J."/>
            <person name="Tsang A."/>
            <person name="Grigoriev I.V."/>
        </authorList>
    </citation>
    <scope>NUCLEOTIDE SEQUENCE [LARGE SCALE GENOMIC DNA]</scope>
    <source>
        <strain evidence="1 2">CBS 494.80</strain>
    </source>
</reference>